<dbReference type="Proteomes" id="UP001197093">
    <property type="component" value="Unassembled WGS sequence"/>
</dbReference>
<feature type="compositionally biased region" description="Pro residues" evidence="2">
    <location>
        <begin position="570"/>
        <end position="582"/>
    </location>
</feature>
<evidence type="ECO:0000313" key="4">
    <source>
        <dbReference type="Proteomes" id="UP001197093"/>
    </source>
</evidence>
<proteinExistence type="predicted"/>
<reference evidence="3" key="1">
    <citation type="submission" date="2023-02" db="EMBL/GenBank/DDBJ databases">
        <authorList>
            <person name="Palmer J.M."/>
        </authorList>
    </citation>
    <scope>NUCLEOTIDE SEQUENCE</scope>
    <source>
        <strain evidence="3">FW57</strain>
    </source>
</reference>
<feature type="region of interest" description="Disordered" evidence="2">
    <location>
        <begin position="509"/>
        <end position="587"/>
    </location>
</feature>
<comment type="caution">
    <text evidence="3">The sequence shown here is derived from an EMBL/GenBank/DDBJ whole genome shotgun (WGS) entry which is preliminary data.</text>
</comment>
<accession>A0AAD4ESA5</accession>
<evidence type="ECO:0000256" key="2">
    <source>
        <dbReference type="SAM" id="MobiDB-lite"/>
    </source>
</evidence>
<feature type="compositionally biased region" description="Low complexity" evidence="2">
    <location>
        <begin position="592"/>
        <end position="604"/>
    </location>
</feature>
<organism evidence="3 4">
    <name type="scientific">Staphylotrichum longicolle</name>
    <dbReference type="NCBI Taxonomy" id="669026"/>
    <lineage>
        <taxon>Eukaryota</taxon>
        <taxon>Fungi</taxon>
        <taxon>Dikarya</taxon>
        <taxon>Ascomycota</taxon>
        <taxon>Pezizomycotina</taxon>
        <taxon>Sordariomycetes</taxon>
        <taxon>Sordariomycetidae</taxon>
        <taxon>Sordariales</taxon>
        <taxon>Chaetomiaceae</taxon>
        <taxon>Staphylotrichum</taxon>
    </lineage>
</organism>
<sequence>MAASRSLRLETMQAEANHAEAQRRVRELDEHYRAQEEAAIADFNRKLDVITAQFEQQRADLAAQVQHSLRVSIEGVLREKRDLEIGLLRRAHEEQAGARRKDYEEERRRCDQELYKSITALITAGIGSPQSFAAHTQATPTAPRQQQSKDEWELRQPVFSARPPVTPAQPIAIAARAQAVLGHETPSSDPAISAHTQDTRPIPAKLAPKVDPTQKRKADGESNDQSPAPTPNRVKRTKLEDATPANSSIIERSPPPARQEPSERVVSFDQVYGTPGKPAQYKHVIVQFPNPTGDFYILRCDEHGVHFGEHPLRGAAKHLASAQHGFMSKAHATAIETLGHRVLGCTKELADRNNHDVLKAFKNGYRAFNANNLSQTKRAELGFPPLDPMSHQKATMLRKQPPGITNPVSCRFYVTGGELRCPVLILPWGDTSPVGLAGTLADTGIFSEVTEDGQPTGIPKPPKCYVYSEHAGVITGIRGWAKGYEDGGPLERKREFPVLCVEDADLDSRAGSAPVQLPPSSQLEADTRPSGSASAVPGLSRHATPQPPAPVTAPEASTPAPEPTQRREQPPPPIQLPPPPTGFTPIRQLKTTPLATPTTSAPNTRANSPTLAQAKADTPTTAMFPKPETPILTPTTAPPAAFVPTMDVFDLAGFMDGSTEVFRSSAPGQYLRLIDDHQNGVLTTASDAPVALRIEPKKVKTVERAAAQGGTACVVTIVYHGSEEAGAEGEPRTQTLVLEKARSTASGMLNGVVHARRLCRRLQHWNEHIVCPSPGDDSKPVQWRFDSQTPAVTPAVTPGAVASHAGEQELK</sequence>
<evidence type="ECO:0000313" key="3">
    <source>
        <dbReference type="EMBL" id="KAG7286435.1"/>
    </source>
</evidence>
<feature type="region of interest" description="Disordered" evidence="2">
    <location>
        <begin position="182"/>
        <end position="264"/>
    </location>
</feature>
<feature type="region of interest" description="Disordered" evidence="2">
    <location>
        <begin position="785"/>
        <end position="811"/>
    </location>
</feature>
<evidence type="ECO:0000256" key="1">
    <source>
        <dbReference type="SAM" id="Coils"/>
    </source>
</evidence>
<feature type="compositionally biased region" description="Low complexity" evidence="2">
    <location>
        <begin position="133"/>
        <end position="146"/>
    </location>
</feature>
<feature type="compositionally biased region" description="Low complexity" evidence="2">
    <location>
        <begin position="789"/>
        <end position="802"/>
    </location>
</feature>
<feature type="region of interest" description="Disordered" evidence="2">
    <location>
        <begin position="592"/>
        <end position="611"/>
    </location>
</feature>
<feature type="compositionally biased region" description="Polar residues" evidence="2">
    <location>
        <begin position="185"/>
        <end position="196"/>
    </location>
</feature>
<feature type="coiled-coil region" evidence="1">
    <location>
        <begin position="11"/>
        <end position="38"/>
    </location>
</feature>
<feature type="region of interest" description="Disordered" evidence="2">
    <location>
        <begin position="133"/>
        <end position="152"/>
    </location>
</feature>
<feature type="compositionally biased region" description="Polar residues" evidence="2">
    <location>
        <begin position="518"/>
        <end position="533"/>
    </location>
</feature>
<name>A0AAD4ESA5_9PEZI</name>
<dbReference type="AlphaFoldDB" id="A0AAD4ESA5"/>
<gene>
    <name evidence="3" type="ORF">NEMBOFW57_008745</name>
</gene>
<protein>
    <submittedName>
        <fullName evidence="3">Uncharacterized protein</fullName>
    </submittedName>
</protein>
<dbReference type="EMBL" id="JAHCVI010000004">
    <property type="protein sequence ID" value="KAG7286435.1"/>
    <property type="molecule type" value="Genomic_DNA"/>
</dbReference>
<keyword evidence="4" id="KW-1185">Reference proteome</keyword>
<keyword evidence="1" id="KW-0175">Coiled coil</keyword>